<proteinExistence type="predicted"/>
<evidence type="ECO:0000259" key="1">
    <source>
        <dbReference type="Pfam" id="PF07728"/>
    </source>
</evidence>
<dbReference type="Proteomes" id="UP000789833">
    <property type="component" value="Unassembled WGS sequence"/>
</dbReference>
<gene>
    <name evidence="2" type="ORF">BACCIP111883_04093</name>
</gene>
<dbReference type="InterPro" id="IPR011704">
    <property type="entry name" value="ATPase_dyneun-rel_AAA"/>
</dbReference>
<dbReference type="RefSeq" id="WP_230504607.1">
    <property type="nucleotide sequence ID" value="NZ_CAKJTJ010000042.1"/>
</dbReference>
<sequence>MKHQKWEAKFIAVLASEQDVSDIGRDIFVNTSGTPQFSLKIISYEPADFPRDVRYVTCYAEELVKWGFEDNIQDTHLDRCQAVRDFLQDSLLVFQPERRVSKQDFREHYVATNVTLVGKKDNFSDTLSLIPVPVFYEQGLVTLESFRTNLLQRKHVGNNFHVSSNEEDTHGFILFRGKDRKNILFGEFDSHTVAHGGYRFLSSSGVRELELGSLLEEAYEKEGDSVLFFPVNVHEEILEMLNETPPISLPDDAQEAREQAAAGATIEAVETREEQFLEELKRKTKEMGLFYSDDDLYNFHTALKTQSLVILAGMSGTGKSQLVNAYAKALRLPSSQVAFISVRPSWTDDTDLIGYPDTLNNVYRPGDSGLVNTLIRAKKESDKLFFVCFDEMNLARVEHYFSQFLSILETDTRTLKLYNEDLQQRFYNSEQYEPNLTIGDNVFFLGTVNIDETTHQFSDKVLDRANVIELAVLPFHRLLDIEEEKKSRRTEELPYTTEDFWSKGKQPRTVQLTEVELSFLWDMHQTLQNVSLKMGIGPRIVRQIDRYLYNMPDSTPFTRRDAFDKQVVQRVLTKVRGAEDVLLPLVGVYRDAEDTVVESELFQLFNRYSEVSEFIEARMLLIAKARELKRNGYTM</sequence>
<evidence type="ECO:0000313" key="3">
    <source>
        <dbReference type="Proteomes" id="UP000789833"/>
    </source>
</evidence>
<accession>A0ABM8YTE7</accession>
<dbReference type="EMBL" id="CAKJTJ010000042">
    <property type="protein sequence ID" value="CAG9623292.1"/>
    <property type="molecule type" value="Genomic_DNA"/>
</dbReference>
<organism evidence="2 3">
    <name type="scientific">Sutcliffiella rhizosphaerae</name>
    <dbReference type="NCBI Taxonomy" id="2880967"/>
    <lineage>
        <taxon>Bacteria</taxon>
        <taxon>Bacillati</taxon>
        <taxon>Bacillota</taxon>
        <taxon>Bacilli</taxon>
        <taxon>Bacillales</taxon>
        <taxon>Bacillaceae</taxon>
        <taxon>Sutcliffiella</taxon>
    </lineage>
</organism>
<name>A0ABM8YTE7_9BACI</name>
<dbReference type="InterPro" id="IPR027417">
    <property type="entry name" value="P-loop_NTPase"/>
</dbReference>
<dbReference type="Pfam" id="PF07728">
    <property type="entry name" value="AAA_5"/>
    <property type="match status" value="1"/>
</dbReference>
<feature type="domain" description="ATPase dynein-related AAA" evidence="1">
    <location>
        <begin position="309"/>
        <end position="452"/>
    </location>
</feature>
<dbReference type="SUPFAM" id="SSF52540">
    <property type="entry name" value="P-loop containing nucleoside triphosphate hydrolases"/>
    <property type="match status" value="1"/>
</dbReference>
<dbReference type="Gene3D" id="3.40.50.300">
    <property type="entry name" value="P-loop containing nucleotide triphosphate hydrolases"/>
    <property type="match status" value="1"/>
</dbReference>
<protein>
    <recommendedName>
        <fullName evidence="1">ATPase dynein-related AAA domain-containing protein</fullName>
    </recommendedName>
</protein>
<reference evidence="2 3" key="1">
    <citation type="submission" date="2021-10" db="EMBL/GenBank/DDBJ databases">
        <authorList>
            <person name="Criscuolo A."/>
        </authorList>
    </citation>
    <scope>NUCLEOTIDE SEQUENCE [LARGE SCALE GENOMIC DNA]</scope>
    <source>
        <strain evidence="3">CIP 111883</strain>
    </source>
</reference>
<comment type="caution">
    <text evidence="2">The sequence shown here is derived from an EMBL/GenBank/DDBJ whole genome shotgun (WGS) entry which is preliminary data.</text>
</comment>
<keyword evidence="3" id="KW-1185">Reference proteome</keyword>
<evidence type="ECO:0000313" key="2">
    <source>
        <dbReference type="EMBL" id="CAG9623292.1"/>
    </source>
</evidence>